<feature type="transmembrane region" description="Helical" evidence="5">
    <location>
        <begin position="157"/>
        <end position="175"/>
    </location>
</feature>
<proteinExistence type="predicted"/>
<evidence type="ECO:0000256" key="3">
    <source>
        <dbReference type="ARBA" id="ARBA00022989"/>
    </source>
</evidence>
<dbReference type="SUPFAM" id="SSF103481">
    <property type="entry name" value="Multidrug resistance efflux transporter EmrE"/>
    <property type="match status" value="2"/>
</dbReference>
<feature type="transmembrane region" description="Helical" evidence="5">
    <location>
        <begin position="218"/>
        <end position="241"/>
    </location>
</feature>
<dbReference type="PANTHER" id="PTHR32322">
    <property type="entry name" value="INNER MEMBRANE TRANSPORTER"/>
    <property type="match status" value="1"/>
</dbReference>
<keyword evidence="3 5" id="KW-1133">Transmembrane helix</keyword>
<comment type="subcellular location">
    <subcellularLocation>
        <location evidence="1">Membrane</location>
        <topology evidence="1">Multi-pass membrane protein</topology>
    </subcellularLocation>
</comment>
<protein>
    <submittedName>
        <fullName evidence="7">DMT family transporter</fullName>
    </submittedName>
</protein>
<evidence type="ECO:0000256" key="1">
    <source>
        <dbReference type="ARBA" id="ARBA00004141"/>
    </source>
</evidence>
<keyword evidence="2 5" id="KW-0812">Transmembrane</keyword>
<dbReference type="RefSeq" id="WP_267989229.1">
    <property type="nucleotide sequence ID" value="NZ_JAPJZI010000001.1"/>
</dbReference>
<dbReference type="AlphaFoldDB" id="A0A9X3ZG97"/>
<dbReference type="GO" id="GO:0016020">
    <property type="term" value="C:membrane"/>
    <property type="evidence" value="ECO:0007669"/>
    <property type="project" value="UniProtKB-SubCell"/>
</dbReference>
<keyword evidence="4 5" id="KW-0472">Membrane</keyword>
<feature type="domain" description="EamA" evidence="6">
    <location>
        <begin position="14"/>
        <end position="144"/>
    </location>
</feature>
<accession>A0A9X3ZG97</accession>
<keyword evidence="8" id="KW-1185">Reference proteome</keyword>
<evidence type="ECO:0000313" key="7">
    <source>
        <dbReference type="EMBL" id="MDA5397779.1"/>
    </source>
</evidence>
<evidence type="ECO:0000313" key="8">
    <source>
        <dbReference type="Proteomes" id="UP001151234"/>
    </source>
</evidence>
<dbReference type="InterPro" id="IPR000620">
    <property type="entry name" value="EamA_dom"/>
</dbReference>
<reference evidence="7" key="1">
    <citation type="submission" date="2022-11" db="EMBL/GenBank/DDBJ databases">
        <title>Draft genome sequence of Hoeflea poritis E7-10 and Hoeflea prorocentri PM5-8, separated from scleractinian coral Porites lutea and marine dinoflagellate.</title>
        <authorList>
            <person name="Zhang G."/>
            <person name="Wei Q."/>
            <person name="Cai L."/>
        </authorList>
    </citation>
    <scope>NUCLEOTIDE SEQUENCE</scope>
    <source>
        <strain evidence="7">PM5-8</strain>
    </source>
</reference>
<feature type="transmembrane region" description="Helical" evidence="5">
    <location>
        <begin position="99"/>
        <end position="120"/>
    </location>
</feature>
<gene>
    <name evidence="7" type="ORF">OQ273_04255</name>
</gene>
<feature type="transmembrane region" description="Helical" evidence="5">
    <location>
        <begin position="272"/>
        <end position="290"/>
    </location>
</feature>
<feature type="domain" description="EamA" evidence="6">
    <location>
        <begin position="160"/>
        <end position="290"/>
    </location>
</feature>
<feature type="transmembrane region" description="Helical" evidence="5">
    <location>
        <begin position="72"/>
        <end position="93"/>
    </location>
</feature>
<dbReference type="InterPro" id="IPR037185">
    <property type="entry name" value="EmrE-like"/>
</dbReference>
<evidence type="ECO:0000259" key="6">
    <source>
        <dbReference type="Pfam" id="PF00892"/>
    </source>
</evidence>
<feature type="transmembrane region" description="Helical" evidence="5">
    <location>
        <begin position="127"/>
        <end position="145"/>
    </location>
</feature>
<feature type="transmembrane region" description="Helical" evidence="5">
    <location>
        <begin position="187"/>
        <end position="206"/>
    </location>
</feature>
<dbReference type="PANTHER" id="PTHR32322:SF9">
    <property type="entry name" value="AMINO-ACID METABOLITE EFFLUX PUMP-RELATED"/>
    <property type="match status" value="1"/>
</dbReference>
<sequence>MKAGNHPGWPDYGMLCVLAAIWGGSFMLTRVAVAELPPFTLTAIRQGIGVLVMGAVAVQAGQALNASRSDHGAIFASAFFGLALPFILITWGLEEVTAGFAAILMGLMPLITIVLAHIFTDDEKMNLMKLLGVFIGIAGLVVLFWPDIAGGSDAQLWRQLAIMSAGVSYAINALITKKLLHLNARPMFAVNIGWSFVMVLIPATLLETWPAQNPSAAAWTSVVLMGVFPTAIASLIMFRVIARQGASFFGQINLLVPVAGVLWGAAILDERLSLNALAALVIILSGVAVARMQLKNHFQTTEEKTS</sequence>
<comment type="caution">
    <text evidence="7">The sequence shown here is derived from an EMBL/GenBank/DDBJ whole genome shotgun (WGS) entry which is preliminary data.</text>
</comment>
<name>A0A9X3ZG97_9HYPH</name>
<dbReference type="EMBL" id="JAPJZI010000001">
    <property type="protein sequence ID" value="MDA5397779.1"/>
    <property type="molecule type" value="Genomic_DNA"/>
</dbReference>
<evidence type="ECO:0000256" key="5">
    <source>
        <dbReference type="SAM" id="Phobius"/>
    </source>
</evidence>
<dbReference type="Proteomes" id="UP001151234">
    <property type="component" value="Unassembled WGS sequence"/>
</dbReference>
<feature type="transmembrane region" description="Helical" evidence="5">
    <location>
        <begin position="39"/>
        <end position="60"/>
    </location>
</feature>
<organism evidence="7 8">
    <name type="scientific">Hoeflea prorocentri</name>
    <dbReference type="NCBI Taxonomy" id="1922333"/>
    <lineage>
        <taxon>Bacteria</taxon>
        <taxon>Pseudomonadati</taxon>
        <taxon>Pseudomonadota</taxon>
        <taxon>Alphaproteobacteria</taxon>
        <taxon>Hyphomicrobiales</taxon>
        <taxon>Rhizobiaceae</taxon>
        <taxon>Hoeflea</taxon>
    </lineage>
</organism>
<dbReference type="Pfam" id="PF00892">
    <property type="entry name" value="EamA"/>
    <property type="match status" value="2"/>
</dbReference>
<dbReference type="InterPro" id="IPR050638">
    <property type="entry name" value="AA-Vitamin_Transporters"/>
</dbReference>
<evidence type="ECO:0000256" key="4">
    <source>
        <dbReference type="ARBA" id="ARBA00023136"/>
    </source>
</evidence>
<feature type="transmembrane region" description="Helical" evidence="5">
    <location>
        <begin position="248"/>
        <end position="266"/>
    </location>
</feature>
<feature type="transmembrane region" description="Helical" evidence="5">
    <location>
        <begin position="12"/>
        <end position="33"/>
    </location>
</feature>
<evidence type="ECO:0000256" key="2">
    <source>
        <dbReference type="ARBA" id="ARBA00022692"/>
    </source>
</evidence>